<accession>A0ABP1QUR6</accession>
<dbReference type="InterPro" id="IPR011547">
    <property type="entry name" value="SLC26A/SulP_dom"/>
</dbReference>
<gene>
    <name evidence="7" type="ORF">ODALV1_LOCUS15539</name>
</gene>
<evidence type="ECO:0000256" key="5">
    <source>
        <dbReference type="SAM" id="Phobius"/>
    </source>
</evidence>
<keyword evidence="2 5" id="KW-0812">Transmembrane</keyword>
<dbReference type="PANTHER" id="PTHR11814">
    <property type="entry name" value="SULFATE TRANSPORTER"/>
    <property type="match status" value="1"/>
</dbReference>
<evidence type="ECO:0000256" key="4">
    <source>
        <dbReference type="ARBA" id="ARBA00023136"/>
    </source>
</evidence>
<dbReference type="CDD" id="cd07042">
    <property type="entry name" value="STAS_SulP_like_sulfate_transporter"/>
    <property type="match status" value="1"/>
</dbReference>
<feature type="transmembrane region" description="Helical" evidence="5">
    <location>
        <begin position="82"/>
        <end position="105"/>
    </location>
</feature>
<comment type="subcellular location">
    <subcellularLocation>
        <location evidence="1">Membrane</location>
        <topology evidence="1">Multi-pass membrane protein</topology>
    </subcellularLocation>
</comment>
<evidence type="ECO:0000256" key="1">
    <source>
        <dbReference type="ARBA" id="ARBA00004141"/>
    </source>
</evidence>
<protein>
    <recommendedName>
        <fullName evidence="6">SLC26A/SulP transporter domain-containing protein</fullName>
    </recommendedName>
</protein>
<dbReference type="InterPro" id="IPR001902">
    <property type="entry name" value="SLC26A/SulP_fam"/>
</dbReference>
<keyword evidence="4 5" id="KW-0472">Membrane</keyword>
<feature type="transmembrane region" description="Helical" evidence="5">
    <location>
        <begin position="198"/>
        <end position="214"/>
    </location>
</feature>
<organism evidence="7 8">
    <name type="scientific">Orchesella dallaii</name>
    <dbReference type="NCBI Taxonomy" id="48710"/>
    <lineage>
        <taxon>Eukaryota</taxon>
        <taxon>Metazoa</taxon>
        <taxon>Ecdysozoa</taxon>
        <taxon>Arthropoda</taxon>
        <taxon>Hexapoda</taxon>
        <taxon>Collembola</taxon>
        <taxon>Entomobryomorpha</taxon>
        <taxon>Entomobryoidea</taxon>
        <taxon>Orchesellidae</taxon>
        <taxon>Orchesellinae</taxon>
        <taxon>Orchesella</taxon>
    </lineage>
</organism>
<feature type="transmembrane region" description="Helical" evidence="5">
    <location>
        <begin position="403"/>
        <end position="422"/>
    </location>
</feature>
<name>A0ABP1QUR6_9HEXA</name>
<feature type="transmembrane region" description="Helical" evidence="5">
    <location>
        <begin position="46"/>
        <end position="70"/>
    </location>
</feature>
<dbReference type="Proteomes" id="UP001642540">
    <property type="component" value="Unassembled WGS sequence"/>
</dbReference>
<evidence type="ECO:0000256" key="2">
    <source>
        <dbReference type="ARBA" id="ARBA00022692"/>
    </source>
</evidence>
<feature type="transmembrane region" description="Helical" evidence="5">
    <location>
        <begin position="304"/>
        <end position="324"/>
    </location>
</feature>
<feature type="domain" description="SLC26A/SulP transporter" evidence="6">
    <location>
        <begin position="42"/>
        <end position="435"/>
    </location>
</feature>
<dbReference type="Gene3D" id="3.30.750.24">
    <property type="entry name" value="STAS domain"/>
    <property type="match status" value="1"/>
</dbReference>
<feature type="transmembrane region" description="Helical" evidence="5">
    <location>
        <begin position="434"/>
        <end position="461"/>
    </location>
</feature>
<evidence type="ECO:0000256" key="3">
    <source>
        <dbReference type="ARBA" id="ARBA00022989"/>
    </source>
</evidence>
<reference evidence="7 8" key="1">
    <citation type="submission" date="2024-08" db="EMBL/GenBank/DDBJ databases">
        <authorList>
            <person name="Cucini C."/>
            <person name="Frati F."/>
        </authorList>
    </citation>
    <scope>NUCLEOTIDE SEQUENCE [LARGE SCALE GENOMIC DNA]</scope>
</reference>
<feature type="transmembrane region" description="Helical" evidence="5">
    <location>
        <begin position="226"/>
        <end position="250"/>
    </location>
</feature>
<dbReference type="EMBL" id="CAXLJM020000048">
    <property type="protein sequence ID" value="CAL8112211.1"/>
    <property type="molecule type" value="Genomic_DNA"/>
</dbReference>
<feature type="transmembrane region" description="Helical" evidence="5">
    <location>
        <begin position="336"/>
        <end position="356"/>
    </location>
</feature>
<sequence length="652" mass="70786">MSSKKLSQDSKEGLPFSSRVAKMFKKRLPIFTWLPIYNKTDLVSDLIAGITVGLTVVPQSMAYAAIAGLTPEYGLYSSYLGALIYVILGTTRQATIGPTAVMGLLTYQTCGQDYPACAILTGFYAGIFELIMAFLQLGWVVSFISEPVTVGFTSGAAMTIMSSQIKSFLGQSGEKGDGFLTYWKAIFRDINTVKAGDATLGIICFIVLMLLRKLKDVNHRNKHIKTAFWLISLSRNAIIILITSLLAYLWKEPPFKLTGKVRGGFPTIQPPQFELPYRPTMINETLIETDEYYSFWDTWSVLKTGPLVIALISILQNVAISKAFGAGQTVDATQEMLALGTASFTGGFFSSIPISASFSRSAVNDASGVRSPMGGAYTGIIVILALSFLTPSFYYIPKASLSAVIIAAVIFMIDYEAVIPMWKISKIDCIACIITFIASMFLGMEYGILIGVVVSVGALLLKSLRPALKTELKVERSTGVDYILVTPEAGLYFPSVDHIITQVQKLTLKNKECSVVLLDFSQWTACDYTAATTLVSLNKGLKKNEKILGFLNCSPVWVHNFKVAGLKEPPLVHQASISTFIREKMKLPPKTEGDTRGSMDSVVLGVVNDTLVTERNGGMMEGVGTISMASTGSGLDELSLASSTKPIVSSQK</sequence>
<evidence type="ECO:0000313" key="7">
    <source>
        <dbReference type="EMBL" id="CAL8112211.1"/>
    </source>
</evidence>
<comment type="caution">
    <text evidence="7">The sequence shown here is derived from an EMBL/GenBank/DDBJ whole genome shotgun (WGS) entry which is preliminary data.</text>
</comment>
<feature type="transmembrane region" description="Helical" evidence="5">
    <location>
        <begin position="117"/>
        <end position="139"/>
    </location>
</feature>
<feature type="transmembrane region" description="Helical" evidence="5">
    <location>
        <begin position="376"/>
        <end position="396"/>
    </location>
</feature>
<keyword evidence="8" id="KW-1185">Reference proteome</keyword>
<dbReference type="Pfam" id="PF00916">
    <property type="entry name" value="Sulfate_transp"/>
    <property type="match status" value="1"/>
</dbReference>
<keyword evidence="3 5" id="KW-1133">Transmembrane helix</keyword>
<dbReference type="InterPro" id="IPR036513">
    <property type="entry name" value="STAS_dom_sf"/>
</dbReference>
<evidence type="ECO:0000313" key="8">
    <source>
        <dbReference type="Proteomes" id="UP001642540"/>
    </source>
</evidence>
<dbReference type="SUPFAM" id="SSF52091">
    <property type="entry name" value="SpoIIaa-like"/>
    <property type="match status" value="1"/>
</dbReference>
<evidence type="ECO:0000259" key="6">
    <source>
        <dbReference type="Pfam" id="PF00916"/>
    </source>
</evidence>
<proteinExistence type="predicted"/>